<dbReference type="EMBL" id="JAQIIO010000001">
    <property type="protein sequence ID" value="MDA5092476.1"/>
    <property type="molecule type" value="Genomic_DNA"/>
</dbReference>
<evidence type="ECO:0000313" key="4">
    <source>
        <dbReference type="EMBL" id="MDA5092476.1"/>
    </source>
</evidence>
<evidence type="ECO:0000256" key="1">
    <source>
        <dbReference type="ARBA" id="ARBA00004418"/>
    </source>
</evidence>
<dbReference type="InterPro" id="IPR038404">
    <property type="entry name" value="TRAP_DctP_sf"/>
</dbReference>
<proteinExistence type="predicted"/>
<keyword evidence="5" id="KW-1185">Reference proteome</keyword>
<dbReference type="Gene3D" id="3.40.190.170">
    <property type="entry name" value="Bacterial extracellular solute-binding protein, family 7"/>
    <property type="match status" value="1"/>
</dbReference>
<comment type="caution">
    <text evidence="4">The sequence shown here is derived from an EMBL/GenBank/DDBJ whole genome shotgun (WGS) entry which is preliminary data.</text>
</comment>
<organism evidence="4 5">
    <name type="scientific">Aliiroseovarius salicola</name>
    <dbReference type="NCBI Taxonomy" id="3009082"/>
    <lineage>
        <taxon>Bacteria</taxon>
        <taxon>Pseudomonadati</taxon>
        <taxon>Pseudomonadota</taxon>
        <taxon>Alphaproteobacteria</taxon>
        <taxon>Rhodobacterales</taxon>
        <taxon>Paracoccaceae</taxon>
        <taxon>Aliiroseovarius</taxon>
    </lineage>
</organism>
<dbReference type="PANTHER" id="PTHR33376">
    <property type="match status" value="1"/>
</dbReference>
<accession>A0ABT4VW56</accession>
<keyword evidence="2" id="KW-0732">Signal</keyword>
<dbReference type="PANTHER" id="PTHR33376:SF5">
    <property type="entry name" value="EXTRACYTOPLASMIC SOLUTE RECEPTOR PROTEIN"/>
    <property type="match status" value="1"/>
</dbReference>
<evidence type="ECO:0000256" key="2">
    <source>
        <dbReference type="ARBA" id="ARBA00022729"/>
    </source>
</evidence>
<dbReference type="InterPro" id="IPR018389">
    <property type="entry name" value="DctP_fam"/>
</dbReference>
<keyword evidence="3" id="KW-0574">Periplasm</keyword>
<dbReference type="Pfam" id="PF03480">
    <property type="entry name" value="DctP"/>
    <property type="match status" value="1"/>
</dbReference>
<protein>
    <submittedName>
        <fullName evidence="4">TRAP transporter substrate-binding protein DctP</fullName>
    </submittedName>
</protein>
<evidence type="ECO:0000313" key="5">
    <source>
        <dbReference type="Proteomes" id="UP001528040"/>
    </source>
</evidence>
<dbReference type="InterPro" id="IPR006311">
    <property type="entry name" value="TAT_signal"/>
</dbReference>
<name>A0ABT4VW56_9RHOB</name>
<evidence type="ECO:0000256" key="3">
    <source>
        <dbReference type="ARBA" id="ARBA00022764"/>
    </source>
</evidence>
<comment type="subcellular location">
    <subcellularLocation>
        <location evidence="1">Periplasm</location>
    </subcellularLocation>
</comment>
<dbReference type="NCBIfam" id="NF037995">
    <property type="entry name" value="TRAP_S1"/>
    <property type="match status" value="1"/>
</dbReference>
<dbReference type="Proteomes" id="UP001528040">
    <property type="component" value="Unassembled WGS sequence"/>
</dbReference>
<gene>
    <name evidence="4" type="primary">dctP</name>
    <name evidence="4" type="ORF">O2N63_00030</name>
</gene>
<dbReference type="PROSITE" id="PS51318">
    <property type="entry name" value="TAT"/>
    <property type="match status" value="1"/>
</dbReference>
<dbReference type="RefSeq" id="WP_271051943.1">
    <property type="nucleotide sequence ID" value="NZ_JAQIIO010000001.1"/>
</dbReference>
<reference evidence="4 5" key="1">
    <citation type="submission" date="2023-01" db="EMBL/GenBank/DDBJ databases">
        <authorList>
            <person name="Yoon J.-W."/>
        </authorList>
    </citation>
    <scope>NUCLEOTIDE SEQUENCE [LARGE SCALE GENOMIC DNA]</scope>
    <source>
        <strain evidence="4 5">KMU-50</strain>
    </source>
</reference>
<sequence length="383" mass="41698">MEAPISKRRLESVKGAGRRGFMKRVVAGGSAAAAVGVSTPFLSNAATAKGKTLKIQSLWTEKTIGYSTFAKWCESVQELTGGEVKLLPFPGGSIAEIFDMMDATSAGVLDAMQWVPHYSAITGAMPAGAFLTSFPMGLPHPHQWDMLFDSYGGTELAQELYARHGLQFVGHVHHDMNLIHSNKPIHSLDDFKELSIRMPGGLVADCFEAIGARTIALAGSEVQPALESGAIDAADFAGPAMNFDLGFADVSKYIVMGPTSTPCLHQPVDLTIVAFNQGVWNDLPTPTQALITELVRAFSSEHFTAHQNANIKAWADFQAAGVEVTRLTEDDVERFRKVALPLWFKWAKKDRDSTRIFKLHLDVMLSPSVAYLSPDDIKDFSLE</sequence>